<sequence length="311" mass="34174">MKSHELAAPRAPSLTQVDPFDDECDVSNDDECDVTSESPTKHILPAQTRRCLSRRLALVLIGSLTFAVVALSAACIALLVRQRSAFVPVVYDGDSSSAQQPILLFLGDSNTEYSSRPDLLGWQVRFTADYVRRADVINRGAAGWNTGMWVLYLPTLLAEWAPKPPTLVLVMLGTNDASPSNLNVAIDDYQANLQTLVEGIQTSWRSRVLLATPLPVDESAPAQRPRPTHSNAESGQYASAMLQVGARLNVPVLDLWTPLQPNRSILFVDGVHLSRVGNIILHAMFQDKIANVFPDLSPTNITRLYSFGDRR</sequence>
<dbReference type="InterPro" id="IPR045136">
    <property type="entry name" value="Iah1-like"/>
</dbReference>
<name>A0A485KJR2_9STRA</name>
<feature type="domain" description="SGNH hydrolase-type esterase" evidence="3">
    <location>
        <begin position="105"/>
        <end position="277"/>
    </location>
</feature>
<dbReference type="SUPFAM" id="SSF52266">
    <property type="entry name" value="SGNH hydrolase"/>
    <property type="match status" value="1"/>
</dbReference>
<dbReference type="EMBL" id="VJMH01005095">
    <property type="protein sequence ID" value="KAF0701244.1"/>
    <property type="molecule type" value="Genomic_DNA"/>
</dbReference>
<feature type="region of interest" description="Disordered" evidence="1">
    <location>
        <begin position="1"/>
        <end position="20"/>
    </location>
</feature>
<dbReference type="PANTHER" id="PTHR14209:SF19">
    <property type="entry name" value="ISOAMYL ACETATE-HYDROLYZING ESTERASE 1 HOMOLOG"/>
    <property type="match status" value="1"/>
</dbReference>
<proteinExistence type="predicted"/>
<reference evidence="5 6" key="1">
    <citation type="submission" date="2019-03" db="EMBL/GenBank/DDBJ databases">
        <authorList>
            <person name="Gaulin E."/>
            <person name="Dumas B."/>
        </authorList>
    </citation>
    <scope>NUCLEOTIDE SEQUENCE [LARGE SCALE GENOMIC DNA]</scope>
    <source>
        <strain evidence="5">CBS 568.67</strain>
    </source>
</reference>
<dbReference type="Proteomes" id="UP000332933">
    <property type="component" value="Unassembled WGS sequence"/>
</dbReference>
<keyword evidence="2" id="KW-1133">Transmembrane helix</keyword>
<evidence type="ECO:0000256" key="1">
    <source>
        <dbReference type="SAM" id="MobiDB-lite"/>
    </source>
</evidence>
<dbReference type="InterPro" id="IPR036514">
    <property type="entry name" value="SGNH_hydro_sf"/>
</dbReference>
<evidence type="ECO:0000313" key="5">
    <source>
        <dbReference type="EMBL" id="VFT85125.1"/>
    </source>
</evidence>
<evidence type="ECO:0000313" key="4">
    <source>
        <dbReference type="EMBL" id="KAF0701244.1"/>
    </source>
</evidence>
<keyword evidence="2" id="KW-0812">Transmembrane</keyword>
<feature type="transmembrane region" description="Helical" evidence="2">
    <location>
        <begin position="56"/>
        <end position="80"/>
    </location>
</feature>
<accession>A0A485KJR2</accession>
<protein>
    <submittedName>
        <fullName evidence="5">Aste57867_8238 protein</fullName>
    </submittedName>
</protein>
<evidence type="ECO:0000256" key="2">
    <source>
        <dbReference type="SAM" id="Phobius"/>
    </source>
</evidence>
<gene>
    <name evidence="5" type="primary">Aste57867_8238</name>
    <name evidence="4" type="ORF">As57867_008207</name>
    <name evidence="5" type="ORF">ASTE57867_8238</name>
</gene>
<dbReference type="Gene3D" id="3.40.50.1110">
    <property type="entry name" value="SGNH hydrolase"/>
    <property type="match status" value="1"/>
</dbReference>
<reference evidence="4" key="2">
    <citation type="submission" date="2019-06" db="EMBL/GenBank/DDBJ databases">
        <title>Genomics analysis of Aphanomyces spp. identifies a new class of oomycete effector associated with host adaptation.</title>
        <authorList>
            <person name="Gaulin E."/>
        </authorList>
    </citation>
    <scope>NUCLEOTIDE SEQUENCE</scope>
    <source>
        <strain evidence="4">CBS 578.67</strain>
    </source>
</reference>
<keyword evidence="2" id="KW-0472">Membrane</keyword>
<organism evidence="5 6">
    <name type="scientific">Aphanomyces stellatus</name>
    <dbReference type="NCBI Taxonomy" id="120398"/>
    <lineage>
        <taxon>Eukaryota</taxon>
        <taxon>Sar</taxon>
        <taxon>Stramenopiles</taxon>
        <taxon>Oomycota</taxon>
        <taxon>Saprolegniomycetes</taxon>
        <taxon>Saprolegniales</taxon>
        <taxon>Verrucalvaceae</taxon>
        <taxon>Aphanomyces</taxon>
    </lineage>
</organism>
<dbReference type="InterPro" id="IPR013830">
    <property type="entry name" value="SGNH_hydro"/>
</dbReference>
<dbReference type="OrthoDB" id="671439at2759"/>
<dbReference type="PANTHER" id="PTHR14209">
    <property type="entry name" value="ISOAMYL ACETATE-HYDROLYZING ESTERASE 1"/>
    <property type="match status" value="1"/>
</dbReference>
<keyword evidence="6" id="KW-1185">Reference proteome</keyword>
<dbReference type="AlphaFoldDB" id="A0A485KJR2"/>
<evidence type="ECO:0000313" key="6">
    <source>
        <dbReference type="Proteomes" id="UP000332933"/>
    </source>
</evidence>
<dbReference type="Pfam" id="PF13472">
    <property type="entry name" value="Lipase_GDSL_2"/>
    <property type="match status" value="1"/>
</dbReference>
<dbReference type="EMBL" id="CAADRA010005116">
    <property type="protein sequence ID" value="VFT85125.1"/>
    <property type="molecule type" value="Genomic_DNA"/>
</dbReference>
<evidence type="ECO:0000259" key="3">
    <source>
        <dbReference type="Pfam" id="PF13472"/>
    </source>
</evidence>